<feature type="compositionally biased region" description="Acidic residues" evidence="4">
    <location>
        <begin position="1"/>
        <end position="15"/>
    </location>
</feature>
<keyword evidence="3" id="KW-0245">EGF-like domain</keyword>
<dbReference type="CDD" id="cd00054">
    <property type="entry name" value="EGF_CA"/>
    <property type="match status" value="1"/>
</dbReference>
<feature type="region of interest" description="Disordered" evidence="4">
    <location>
        <begin position="1"/>
        <end position="50"/>
    </location>
</feature>
<feature type="disulfide bond" evidence="3">
    <location>
        <begin position="506"/>
        <end position="515"/>
    </location>
</feature>
<evidence type="ECO:0000259" key="5">
    <source>
        <dbReference type="PROSITE" id="PS50026"/>
    </source>
</evidence>
<dbReference type="PANTHER" id="PTHR11769:SF35">
    <property type="entry name" value="HYALURONIDASE"/>
    <property type="match status" value="1"/>
</dbReference>
<dbReference type="PROSITE" id="PS50026">
    <property type="entry name" value="EGF_3"/>
    <property type="match status" value="1"/>
</dbReference>
<dbReference type="InterPro" id="IPR018155">
    <property type="entry name" value="Hyaluronidase"/>
</dbReference>
<dbReference type="GO" id="GO:0005975">
    <property type="term" value="P:carbohydrate metabolic process"/>
    <property type="evidence" value="ECO:0007669"/>
    <property type="project" value="InterPro"/>
</dbReference>
<protein>
    <recommendedName>
        <fullName evidence="5">EGF-like domain-containing protein</fullName>
    </recommendedName>
</protein>
<comment type="caution">
    <text evidence="6">The sequence shown here is derived from an EMBL/GenBank/DDBJ whole genome shotgun (WGS) entry which is preliminary data.</text>
</comment>
<evidence type="ECO:0000256" key="2">
    <source>
        <dbReference type="ARBA" id="ARBA00023157"/>
    </source>
</evidence>
<evidence type="ECO:0000313" key="6">
    <source>
        <dbReference type="EMBL" id="KAA0146970.1"/>
    </source>
</evidence>
<accession>A0A5A8C4E3</accession>
<keyword evidence="2 3" id="KW-1015">Disulfide bond</keyword>
<dbReference type="Gene3D" id="3.20.20.70">
    <property type="entry name" value="Aldolase class I"/>
    <property type="match status" value="1"/>
</dbReference>
<comment type="caution">
    <text evidence="3">Lacks conserved residue(s) required for the propagation of feature annotation.</text>
</comment>
<evidence type="ECO:0000256" key="3">
    <source>
        <dbReference type="PROSITE-ProRule" id="PRU00076"/>
    </source>
</evidence>
<feature type="compositionally biased region" description="Acidic residues" evidence="4">
    <location>
        <begin position="24"/>
        <end position="40"/>
    </location>
</feature>
<gene>
    <name evidence="6" type="ORF">FNF29_07707</name>
</gene>
<dbReference type="InterPro" id="IPR013785">
    <property type="entry name" value="Aldolase_TIM"/>
</dbReference>
<evidence type="ECO:0000256" key="1">
    <source>
        <dbReference type="ARBA" id="ARBA00008871"/>
    </source>
</evidence>
<dbReference type="PROSITE" id="PS01186">
    <property type="entry name" value="EGF_2"/>
    <property type="match status" value="1"/>
</dbReference>
<keyword evidence="7" id="KW-1185">Reference proteome</keyword>
<dbReference type="EMBL" id="VLTN01000074">
    <property type="protein sequence ID" value="KAA0146970.1"/>
    <property type="molecule type" value="Genomic_DNA"/>
</dbReference>
<dbReference type="AlphaFoldDB" id="A0A5A8C4E3"/>
<proteinExistence type="inferred from homology"/>
<dbReference type="PROSITE" id="PS00022">
    <property type="entry name" value="EGF_1"/>
    <property type="match status" value="1"/>
</dbReference>
<dbReference type="InterPro" id="IPR017853">
    <property type="entry name" value="GH"/>
</dbReference>
<dbReference type="PANTHER" id="PTHR11769">
    <property type="entry name" value="HYALURONIDASE"/>
    <property type="match status" value="1"/>
</dbReference>
<dbReference type="GO" id="GO:0030214">
    <property type="term" value="P:hyaluronan catabolic process"/>
    <property type="evidence" value="ECO:0007669"/>
    <property type="project" value="TreeGrafter"/>
</dbReference>
<evidence type="ECO:0000313" key="7">
    <source>
        <dbReference type="Proteomes" id="UP000323011"/>
    </source>
</evidence>
<dbReference type="SUPFAM" id="SSF51445">
    <property type="entry name" value="(Trans)glycosidases"/>
    <property type="match status" value="1"/>
</dbReference>
<name>A0A5A8C4E3_CAFRO</name>
<dbReference type="InterPro" id="IPR000742">
    <property type="entry name" value="EGF"/>
</dbReference>
<comment type="similarity">
    <text evidence="1">Belongs to the glycosyl hydrolase 56 family.</text>
</comment>
<feature type="domain" description="EGF-like" evidence="5">
    <location>
        <begin position="482"/>
        <end position="516"/>
    </location>
</feature>
<dbReference type="Pfam" id="PF01630">
    <property type="entry name" value="Glyco_hydro_56"/>
    <property type="match status" value="1"/>
</dbReference>
<evidence type="ECO:0000256" key="4">
    <source>
        <dbReference type="SAM" id="MobiDB-lite"/>
    </source>
</evidence>
<organism evidence="6 7">
    <name type="scientific">Cafeteria roenbergensis</name>
    <name type="common">Marine flagellate</name>
    <dbReference type="NCBI Taxonomy" id="33653"/>
    <lineage>
        <taxon>Eukaryota</taxon>
        <taxon>Sar</taxon>
        <taxon>Stramenopiles</taxon>
        <taxon>Bigyra</taxon>
        <taxon>Opalozoa</taxon>
        <taxon>Bicosoecida</taxon>
        <taxon>Cafeteriaceae</taxon>
        <taxon>Cafeteria</taxon>
    </lineage>
</organism>
<dbReference type="PRINTS" id="PR00846">
    <property type="entry name" value="GLHYDRLASE56"/>
</dbReference>
<sequence>MSDDSVSDADDDEFGSDPGHGDGDGDDDDDVDDEEEEDEAAVWSQSPLYVSVPPSLADAALMFGAPRAMKVVPAARSERHQQHWAEMRKAGTSTSDVDAARHGIAELDDDDDDDDDGDDVDHAATAVATAEGEASVDPGCAAWAVFWGGRCPDCGNVTADFGLRSHAWTQTGNSCQLPGCKSWSQGAFPRLKQAPNGSLVPATNGGVPQRANLSLHLGELARTVVDWIPDPDYEGNAVFDFEDWTPIFDANDGSSLHWHGVAYQEYSKQLVRAEHPAWPESKVEAQARAEFEAAAIEMFAKTLTTVRALRPKAKWGFYGFPANPYMPCTAGDQPQCGYNNPAAGAQLRAQNDAIQAVFNASTGLFPSVYLPPSPGNWPGKQFEFVNAQYVAAVTAEAVRLATVAGRSAVVRPYAWAFYHNGTTTLSAPDTRSVAGLAYSPPLGNGLVLWGDAEAMHTQPLMTAWMTNVGGPALQAVQAEQCACSRSQCSGHGACVSGPDHAAGCDCFPGYHGGDCSSATGPSGE</sequence>
<dbReference type="Proteomes" id="UP000323011">
    <property type="component" value="Unassembled WGS sequence"/>
</dbReference>
<dbReference type="GO" id="GO:0004415">
    <property type="term" value="F:hyalurononglucosaminidase activity"/>
    <property type="evidence" value="ECO:0007669"/>
    <property type="project" value="InterPro"/>
</dbReference>
<reference evidence="6 7" key="1">
    <citation type="submission" date="2019-07" db="EMBL/GenBank/DDBJ databases">
        <title>Genomes of Cafeteria roenbergensis.</title>
        <authorList>
            <person name="Fischer M.G."/>
            <person name="Hackl T."/>
            <person name="Roman M."/>
        </authorList>
    </citation>
    <scope>NUCLEOTIDE SEQUENCE [LARGE SCALE GENOMIC DNA]</scope>
    <source>
        <strain evidence="6 7">BVI</strain>
    </source>
</reference>